<dbReference type="CDD" id="cd04647">
    <property type="entry name" value="LbH_MAT_like"/>
    <property type="match status" value="1"/>
</dbReference>
<dbReference type="KEGG" id="chy:CHY_0277"/>
<accession>Q3AFD5</accession>
<dbReference type="Proteomes" id="UP000002706">
    <property type="component" value="Chromosome"/>
</dbReference>
<dbReference type="InterPro" id="IPR011004">
    <property type="entry name" value="Trimer_LpxA-like_sf"/>
</dbReference>
<comment type="similarity">
    <text evidence="1">Belongs to the transferase hexapeptide repeat family.</text>
</comment>
<proteinExistence type="inferred from homology"/>
<dbReference type="STRING" id="246194.CHY_0277"/>
<dbReference type="FunCoup" id="Q3AFD5">
    <property type="interactions" value="13"/>
</dbReference>
<evidence type="ECO:0000256" key="1">
    <source>
        <dbReference type="ARBA" id="ARBA00007274"/>
    </source>
</evidence>
<evidence type="ECO:0000256" key="2">
    <source>
        <dbReference type="ARBA" id="ARBA00022679"/>
    </source>
</evidence>
<dbReference type="InterPro" id="IPR051159">
    <property type="entry name" value="Hexapeptide_acetyltransf"/>
</dbReference>
<name>Q3AFD5_CARHZ</name>
<dbReference type="AlphaFoldDB" id="Q3AFD5"/>
<gene>
    <name evidence="4" type="ordered locus">CHY_0277</name>
</gene>
<keyword evidence="5" id="KW-1185">Reference proteome</keyword>
<evidence type="ECO:0000313" key="4">
    <source>
        <dbReference type="EMBL" id="ABB13673.1"/>
    </source>
</evidence>
<dbReference type="Gene3D" id="2.160.10.10">
    <property type="entry name" value="Hexapeptide repeat proteins"/>
    <property type="match status" value="1"/>
</dbReference>
<organism evidence="4 5">
    <name type="scientific">Carboxydothermus hydrogenoformans (strain ATCC BAA-161 / DSM 6008 / Z-2901)</name>
    <dbReference type="NCBI Taxonomy" id="246194"/>
    <lineage>
        <taxon>Bacteria</taxon>
        <taxon>Bacillati</taxon>
        <taxon>Bacillota</taxon>
        <taxon>Clostridia</taxon>
        <taxon>Thermoanaerobacterales</taxon>
        <taxon>Thermoanaerobacteraceae</taxon>
        <taxon>Carboxydothermus</taxon>
    </lineage>
</organism>
<dbReference type="Pfam" id="PF14602">
    <property type="entry name" value="Hexapep_2"/>
    <property type="match status" value="1"/>
</dbReference>
<dbReference type="InterPro" id="IPR001451">
    <property type="entry name" value="Hexapep"/>
</dbReference>
<dbReference type="PROSITE" id="PS00101">
    <property type="entry name" value="HEXAPEP_TRANSFERASES"/>
    <property type="match status" value="1"/>
</dbReference>
<dbReference type="PANTHER" id="PTHR23416:SF23">
    <property type="entry name" value="ACETYLTRANSFERASE C18B11.09C-RELATED"/>
    <property type="match status" value="1"/>
</dbReference>
<dbReference type="InterPro" id="IPR018357">
    <property type="entry name" value="Hexapep_transf_CS"/>
</dbReference>
<dbReference type="InParanoid" id="Q3AFD5"/>
<evidence type="ECO:0000313" key="5">
    <source>
        <dbReference type="Proteomes" id="UP000002706"/>
    </source>
</evidence>
<dbReference type="OrthoDB" id="9801697at2"/>
<dbReference type="GO" id="GO:0008374">
    <property type="term" value="F:O-acyltransferase activity"/>
    <property type="evidence" value="ECO:0007669"/>
    <property type="project" value="TreeGrafter"/>
</dbReference>
<protein>
    <submittedName>
        <fullName evidence="4">Hexapeptide transferase family protein</fullName>
    </submittedName>
</protein>
<dbReference type="SUPFAM" id="SSF51161">
    <property type="entry name" value="Trimeric LpxA-like enzymes"/>
    <property type="match status" value="1"/>
</dbReference>
<sequence length="162" mass="17955">MRRLKEYPKPGPENSMYYWRSYVNFFKVAKNFIFISIGRYLPFLGLKRWLYRYGVGMKIGKNVSLGLMMMPDVLFPELIEIGDNTIIGYNATILTHEFRVESFKTGPVKIGRDVLIGANATILAGVEIGDGAMIGAGAVVTKDIPPGVLAVGVPARVVKKIE</sequence>
<dbReference type="HOGENOM" id="CLU_051638_16_1_9"/>
<evidence type="ECO:0000256" key="3">
    <source>
        <dbReference type="ARBA" id="ARBA00022737"/>
    </source>
</evidence>
<dbReference type="RefSeq" id="WP_011343225.1">
    <property type="nucleotide sequence ID" value="NC_007503.1"/>
</dbReference>
<dbReference type="eggNOG" id="COG0110">
    <property type="taxonomic scope" value="Bacteria"/>
</dbReference>
<dbReference type="PANTHER" id="PTHR23416">
    <property type="entry name" value="SIALIC ACID SYNTHASE-RELATED"/>
    <property type="match status" value="1"/>
</dbReference>
<dbReference type="EMBL" id="CP000141">
    <property type="protein sequence ID" value="ABB13673.1"/>
    <property type="molecule type" value="Genomic_DNA"/>
</dbReference>
<keyword evidence="3" id="KW-0677">Repeat</keyword>
<reference evidence="4 5" key="1">
    <citation type="journal article" date="2005" name="PLoS Genet.">
        <title>Life in hot carbon monoxide: the complete genome sequence of Carboxydothermus hydrogenoformans Z-2901.</title>
        <authorList>
            <person name="Wu M."/>
            <person name="Ren Q."/>
            <person name="Durkin A.S."/>
            <person name="Daugherty S.C."/>
            <person name="Brinkac L.M."/>
            <person name="Dodson R.J."/>
            <person name="Madupu R."/>
            <person name="Sullivan S.A."/>
            <person name="Kolonay J.F."/>
            <person name="Haft D.H."/>
            <person name="Nelson W.C."/>
            <person name="Tallon L.J."/>
            <person name="Jones K.M."/>
            <person name="Ulrich L.E."/>
            <person name="Gonzalez J.M."/>
            <person name="Zhulin I.B."/>
            <person name="Robb F.T."/>
            <person name="Eisen J.A."/>
        </authorList>
    </citation>
    <scope>NUCLEOTIDE SEQUENCE [LARGE SCALE GENOMIC DNA]</scope>
    <source>
        <strain evidence="5">ATCC BAA-161 / DSM 6008 / Z-2901</strain>
    </source>
</reference>
<keyword evidence="2 4" id="KW-0808">Transferase</keyword>